<sequence length="316" mass="35673">MSDLQDEPGPKLLEELAFHIDSPPYGAIAEARRRREEMVPAFLARIERAAAASDEDEWLDRRAPLFNMVHLLAEWGEMAAWLPLLRLFAARPRSFEDIFGDDTMVARAVMLSLFDGELAPLEALILDERQAEFDRWIFIEILGRLATQGRTDRGRVEDFVRSLDERLTPRRDYAAWDGWMTTVAALGLADMRESVARAIAEERITDVGVTIEDFDKDIAHAQAHPDAPWPSFTSFPELQRLEDVLNAYADIARKSRRYERKRRAEGHVDMASLGGVFGERGPAVNPRRDVGRNDPCPCGSGKKFKKCCLGKAAAFT</sequence>
<dbReference type="InterPro" id="IPR004027">
    <property type="entry name" value="SEC_C_motif"/>
</dbReference>
<accession>A0ABS3J2L6</accession>
<protein>
    <submittedName>
        <fullName evidence="1">DUF1186 domain-containing protein</fullName>
    </submittedName>
</protein>
<dbReference type="EMBL" id="JAFMPY010000008">
    <property type="protein sequence ID" value="MBO0903899.1"/>
    <property type="molecule type" value="Genomic_DNA"/>
</dbReference>
<keyword evidence="2" id="KW-1185">Reference proteome</keyword>
<dbReference type="Gene3D" id="3.10.450.50">
    <property type="match status" value="1"/>
</dbReference>
<reference evidence="1 2" key="1">
    <citation type="submission" date="2021-03" db="EMBL/GenBank/DDBJ databases">
        <title>Whole genome sequence of Jiella sp. MQZ13P-4.</title>
        <authorList>
            <person name="Tuo L."/>
        </authorList>
    </citation>
    <scope>NUCLEOTIDE SEQUENCE [LARGE SCALE GENOMIC DNA]</scope>
    <source>
        <strain evidence="1 2">MQZ13P-4</strain>
    </source>
</reference>
<evidence type="ECO:0000313" key="1">
    <source>
        <dbReference type="EMBL" id="MBO0903899.1"/>
    </source>
</evidence>
<dbReference type="RefSeq" id="WP_207350546.1">
    <property type="nucleotide sequence ID" value="NZ_JAFMPY010000008.1"/>
</dbReference>
<proteinExistence type="predicted"/>
<dbReference type="Pfam" id="PF02810">
    <property type="entry name" value="SEC-C"/>
    <property type="match status" value="1"/>
</dbReference>
<dbReference type="InterPro" id="IPR010602">
    <property type="entry name" value="DUF1186"/>
</dbReference>
<organism evidence="1 2">
    <name type="scientific">Jiella sonneratiae</name>
    <dbReference type="NCBI Taxonomy" id="2816856"/>
    <lineage>
        <taxon>Bacteria</taxon>
        <taxon>Pseudomonadati</taxon>
        <taxon>Pseudomonadota</taxon>
        <taxon>Alphaproteobacteria</taxon>
        <taxon>Hyphomicrobiales</taxon>
        <taxon>Aurantimonadaceae</taxon>
        <taxon>Jiella</taxon>
    </lineage>
</organism>
<dbReference type="SUPFAM" id="SSF103642">
    <property type="entry name" value="Sec-C motif"/>
    <property type="match status" value="1"/>
</dbReference>
<name>A0ABS3J2L6_9HYPH</name>
<dbReference type="Pfam" id="PF06685">
    <property type="entry name" value="DUF1186"/>
    <property type="match status" value="1"/>
</dbReference>
<dbReference type="Proteomes" id="UP000664288">
    <property type="component" value="Unassembled WGS sequence"/>
</dbReference>
<evidence type="ECO:0000313" key="2">
    <source>
        <dbReference type="Proteomes" id="UP000664288"/>
    </source>
</evidence>
<comment type="caution">
    <text evidence="1">The sequence shown here is derived from an EMBL/GenBank/DDBJ whole genome shotgun (WGS) entry which is preliminary data.</text>
</comment>
<gene>
    <name evidence="1" type="ORF">J1C47_09620</name>
</gene>